<gene>
    <name evidence="11" type="ORF">LTR09_012151</name>
</gene>
<organism evidence="11 12">
    <name type="scientific">Extremus antarcticus</name>
    <dbReference type="NCBI Taxonomy" id="702011"/>
    <lineage>
        <taxon>Eukaryota</taxon>
        <taxon>Fungi</taxon>
        <taxon>Dikarya</taxon>
        <taxon>Ascomycota</taxon>
        <taxon>Pezizomycotina</taxon>
        <taxon>Dothideomycetes</taxon>
        <taxon>Dothideomycetidae</taxon>
        <taxon>Mycosphaerellales</taxon>
        <taxon>Extremaceae</taxon>
        <taxon>Extremus</taxon>
    </lineage>
</organism>
<evidence type="ECO:0000256" key="4">
    <source>
        <dbReference type="ARBA" id="ARBA00008391"/>
    </source>
</evidence>
<keyword evidence="12" id="KW-1185">Reference proteome</keyword>
<dbReference type="GO" id="GO:0005737">
    <property type="term" value="C:cytoplasm"/>
    <property type="evidence" value="ECO:0007669"/>
    <property type="project" value="UniProtKB-SubCell"/>
</dbReference>
<evidence type="ECO:0000256" key="2">
    <source>
        <dbReference type="ARBA" id="ARBA00004496"/>
    </source>
</evidence>
<proteinExistence type="inferred from homology"/>
<dbReference type="InterPro" id="IPR027417">
    <property type="entry name" value="P-loop_NTPase"/>
</dbReference>
<dbReference type="PANTHER" id="PTHR32315">
    <property type="entry name" value="ADENINE PHOSPHORIBOSYLTRANSFERASE"/>
    <property type="match status" value="1"/>
</dbReference>
<dbReference type="SUPFAM" id="SSF53271">
    <property type="entry name" value="PRTase-like"/>
    <property type="match status" value="1"/>
</dbReference>
<evidence type="ECO:0000256" key="6">
    <source>
        <dbReference type="ARBA" id="ARBA00022490"/>
    </source>
</evidence>
<evidence type="ECO:0000256" key="9">
    <source>
        <dbReference type="ARBA" id="ARBA00022726"/>
    </source>
</evidence>
<dbReference type="GO" id="GO:0002055">
    <property type="term" value="F:adenine binding"/>
    <property type="evidence" value="ECO:0007669"/>
    <property type="project" value="TreeGrafter"/>
</dbReference>
<dbReference type="CDD" id="cd06223">
    <property type="entry name" value="PRTases_typeI"/>
    <property type="match status" value="1"/>
</dbReference>
<name>A0AAJ0G4K6_9PEZI</name>
<dbReference type="GO" id="GO:0003999">
    <property type="term" value="F:adenine phosphoribosyltransferase activity"/>
    <property type="evidence" value="ECO:0007669"/>
    <property type="project" value="UniProtKB-EC"/>
</dbReference>
<dbReference type="GO" id="GO:0006166">
    <property type="term" value="P:purine ribonucleoside salvage"/>
    <property type="evidence" value="ECO:0007669"/>
    <property type="project" value="UniProtKB-KW"/>
</dbReference>
<comment type="similarity">
    <text evidence="4">Belongs to the purine/pyrimidine phosphoribosyltransferase family.</text>
</comment>
<evidence type="ECO:0000256" key="3">
    <source>
        <dbReference type="ARBA" id="ARBA00004659"/>
    </source>
</evidence>
<dbReference type="PANTHER" id="PTHR32315:SF3">
    <property type="entry name" value="ADENINE PHOSPHORIBOSYLTRANSFERASE"/>
    <property type="match status" value="1"/>
</dbReference>
<dbReference type="GO" id="GO:0006168">
    <property type="term" value="P:adenine salvage"/>
    <property type="evidence" value="ECO:0007669"/>
    <property type="project" value="TreeGrafter"/>
</dbReference>
<evidence type="ECO:0000256" key="7">
    <source>
        <dbReference type="ARBA" id="ARBA00022676"/>
    </source>
</evidence>
<keyword evidence="9" id="KW-0660">Purine salvage</keyword>
<evidence type="ECO:0000256" key="5">
    <source>
        <dbReference type="ARBA" id="ARBA00011893"/>
    </source>
</evidence>
<keyword evidence="8" id="KW-0808">Transferase</keyword>
<feature type="domain" description="Phosphoribosyltransferase" evidence="10">
    <location>
        <begin position="301"/>
        <end position="433"/>
    </location>
</feature>
<dbReference type="Gene3D" id="3.40.50.2020">
    <property type="match status" value="1"/>
</dbReference>
<evidence type="ECO:0000256" key="8">
    <source>
        <dbReference type="ARBA" id="ARBA00022679"/>
    </source>
</evidence>
<comment type="pathway">
    <text evidence="3">Purine metabolism; AMP biosynthesis via salvage pathway; AMP from adenine: step 1/1.</text>
</comment>
<dbReference type="Proteomes" id="UP001271007">
    <property type="component" value="Unassembled WGS sequence"/>
</dbReference>
<dbReference type="Gene3D" id="3.40.50.300">
    <property type="entry name" value="P-loop containing nucleotide triphosphate hydrolases"/>
    <property type="match status" value="1"/>
</dbReference>
<dbReference type="Pfam" id="PF00156">
    <property type="entry name" value="Pribosyltran"/>
    <property type="match status" value="1"/>
</dbReference>
<evidence type="ECO:0000313" key="11">
    <source>
        <dbReference type="EMBL" id="KAK3046375.1"/>
    </source>
</evidence>
<dbReference type="InterPro" id="IPR050054">
    <property type="entry name" value="UPRTase/APRTase"/>
</dbReference>
<keyword evidence="7" id="KW-0328">Glycosyltransferase</keyword>
<comment type="catalytic activity">
    <reaction evidence="1">
        <text>AMP + diphosphate = 5-phospho-alpha-D-ribose 1-diphosphate + adenine</text>
        <dbReference type="Rhea" id="RHEA:16609"/>
        <dbReference type="ChEBI" id="CHEBI:16708"/>
        <dbReference type="ChEBI" id="CHEBI:33019"/>
        <dbReference type="ChEBI" id="CHEBI:58017"/>
        <dbReference type="ChEBI" id="CHEBI:456215"/>
        <dbReference type="EC" id="2.4.2.7"/>
    </reaction>
</comment>
<evidence type="ECO:0000256" key="1">
    <source>
        <dbReference type="ARBA" id="ARBA00000868"/>
    </source>
</evidence>
<dbReference type="AlphaFoldDB" id="A0AAJ0G4K6"/>
<dbReference type="GO" id="GO:0044209">
    <property type="term" value="P:AMP salvage"/>
    <property type="evidence" value="ECO:0007669"/>
    <property type="project" value="TreeGrafter"/>
</dbReference>
<protein>
    <recommendedName>
        <fullName evidence="5">adenine phosphoribosyltransferase</fullName>
        <ecNumber evidence="5">2.4.2.7</ecNumber>
    </recommendedName>
</protein>
<comment type="caution">
    <text evidence="11">The sequence shown here is derived from an EMBL/GenBank/DDBJ whole genome shotgun (WGS) entry which is preliminary data.</text>
</comment>
<keyword evidence="6" id="KW-0963">Cytoplasm</keyword>
<dbReference type="GO" id="GO:0016208">
    <property type="term" value="F:AMP binding"/>
    <property type="evidence" value="ECO:0007669"/>
    <property type="project" value="TreeGrafter"/>
</dbReference>
<dbReference type="EMBL" id="JAWDJX010000097">
    <property type="protein sequence ID" value="KAK3046375.1"/>
    <property type="molecule type" value="Genomic_DNA"/>
</dbReference>
<accession>A0AAJ0G4K6</accession>
<sequence>MQVVAELPRIVIGRSSTNVSCSSRKIASFHLGIGRDWDFACVITRVWDRDEDGSATARVVIQWVYDLAGGLLPLSTAVYAADLGPDPRDLSLARSAFGPNLPRLASLKCHLDPRDVLAYACPLPQVKTPRLIFLITGDSGVGKDYCADSWALTINTRSKAGLKARLVSISDATKRDYAAAKGADLERLFRDRMRDDAPVTAFAHLVSDSMVLEVKIITSPGTKLARQGPSSDDGGGGDVADSCPTVTFNNDKNGNEAASAFCEQYLLPLLDEDFQPLREMVRLTTNCPRQGVEFRDVLGISKQPGGVALCNSLLRSDFAGDWTKVDVIACCETSGIMYASVLATHVNIPLALIRDAGKLPPPTISVSKSSSYISSSGSTQEKTVKMGTDAVRKGGSVVIVDDVLASGETLCTVLKLLGDAGIGAENVSVMVVAELPVHRGRELSRQLDFGRVKVQSLVVPRPQCGKADDRFFW</sequence>
<dbReference type="EC" id="2.4.2.7" evidence="5"/>
<dbReference type="InterPro" id="IPR000836">
    <property type="entry name" value="PRTase_dom"/>
</dbReference>
<evidence type="ECO:0000259" key="10">
    <source>
        <dbReference type="Pfam" id="PF00156"/>
    </source>
</evidence>
<comment type="subcellular location">
    <subcellularLocation>
        <location evidence="2">Cytoplasm</location>
    </subcellularLocation>
</comment>
<reference evidence="11" key="1">
    <citation type="submission" date="2023-04" db="EMBL/GenBank/DDBJ databases">
        <title>Black Yeasts Isolated from many extreme environments.</title>
        <authorList>
            <person name="Coleine C."/>
            <person name="Stajich J.E."/>
            <person name="Selbmann L."/>
        </authorList>
    </citation>
    <scope>NUCLEOTIDE SEQUENCE</scope>
    <source>
        <strain evidence="11">CCFEE 5312</strain>
    </source>
</reference>
<dbReference type="InterPro" id="IPR029057">
    <property type="entry name" value="PRTase-like"/>
</dbReference>
<evidence type="ECO:0000313" key="12">
    <source>
        <dbReference type="Proteomes" id="UP001271007"/>
    </source>
</evidence>